<dbReference type="RefSeq" id="WP_075082698.1">
    <property type="nucleotide sequence ID" value="NZ_CP042912.1"/>
</dbReference>
<dbReference type="PROSITE" id="PS01047">
    <property type="entry name" value="HMA_1"/>
    <property type="match status" value="1"/>
</dbReference>
<evidence type="ECO:0000256" key="4">
    <source>
        <dbReference type="ARBA" id="ARBA00022692"/>
    </source>
</evidence>
<keyword evidence="6 8" id="KW-1133">Transmembrane helix</keyword>
<feature type="transmembrane region" description="Helical" evidence="8">
    <location>
        <begin position="22"/>
        <end position="40"/>
    </location>
</feature>
<sequence>MPDFPNLAFEFTIRCWATLCELSPWLLFGMFISGVLHVAVPKNLVRRRFRGFSGVVQSVLLGVPLPLCSCGVIPAGIGLKNDGASDGASVGFLISTPQTGIDSILVSASFFGWPFAIFKMATAAVTGVVGGWLADATGGDLDEVEASELSIVDSRVGNSKTVWWRELWSHAIEVLQSIWLWLLIGVAISALIGTFGFEHLIKRVGDAGLLPAMLLMLLISIPLYVCATASVPIAAALVQSGLPPAVALVFLMAGPATNVTTMGAIRQRFGWRVMGIYLSTLIVGSFLAAFLFDWVLDATVATGDAHVHDHQNWLSIVSAIVVLLLIGQIVAKRYLIPKQIRNDSTIELSVSGMHCGSCVSRIETAVENMPNVDSVRVDLGQGIASVNGGASVEQIATVIEDLGFSVDPTTGENHGQ</sequence>
<dbReference type="GO" id="GO:0046872">
    <property type="term" value="F:metal ion binding"/>
    <property type="evidence" value="ECO:0007669"/>
    <property type="project" value="UniProtKB-KW"/>
</dbReference>
<protein>
    <submittedName>
        <fullName evidence="10">Copper-exporting P-type ATPase A</fullName>
    </submittedName>
</protein>
<dbReference type="GO" id="GO:0005886">
    <property type="term" value="C:plasma membrane"/>
    <property type="evidence" value="ECO:0007669"/>
    <property type="project" value="UniProtKB-SubCell"/>
</dbReference>
<evidence type="ECO:0000256" key="8">
    <source>
        <dbReference type="SAM" id="Phobius"/>
    </source>
</evidence>
<dbReference type="SUPFAM" id="SSF55008">
    <property type="entry name" value="HMA, heavy metal-associated domain"/>
    <property type="match status" value="1"/>
</dbReference>
<dbReference type="InterPro" id="IPR036163">
    <property type="entry name" value="HMA_dom_sf"/>
</dbReference>
<comment type="similarity">
    <text evidence="2">Belongs to the UPF0718 family.</text>
</comment>
<keyword evidence="11" id="KW-1185">Reference proteome</keyword>
<feature type="transmembrane region" description="Helical" evidence="8">
    <location>
        <begin position="178"/>
        <end position="197"/>
    </location>
</feature>
<dbReference type="SUPFAM" id="SSF103473">
    <property type="entry name" value="MFS general substrate transporter"/>
    <property type="match status" value="1"/>
</dbReference>
<evidence type="ECO:0000256" key="3">
    <source>
        <dbReference type="ARBA" id="ARBA00022475"/>
    </source>
</evidence>
<feature type="transmembrane region" description="Helical" evidence="8">
    <location>
        <begin position="209"/>
        <end position="235"/>
    </location>
</feature>
<dbReference type="AlphaFoldDB" id="A0A5B9PS56"/>
<evidence type="ECO:0000256" key="2">
    <source>
        <dbReference type="ARBA" id="ARBA00006386"/>
    </source>
</evidence>
<dbReference type="PANTHER" id="PTHR34184">
    <property type="entry name" value="UPF0718 PROTEIN YCGR"/>
    <property type="match status" value="1"/>
</dbReference>
<evidence type="ECO:0000256" key="6">
    <source>
        <dbReference type="ARBA" id="ARBA00022989"/>
    </source>
</evidence>
<dbReference type="KEGG" id="mff:MFFC18_49760"/>
<dbReference type="EMBL" id="CP042912">
    <property type="protein sequence ID" value="QEG25053.1"/>
    <property type="molecule type" value="Genomic_DNA"/>
</dbReference>
<dbReference type="STRING" id="980251.GCA_001642875_04889"/>
<feature type="transmembrane region" description="Helical" evidence="8">
    <location>
        <begin position="241"/>
        <end position="261"/>
    </location>
</feature>
<dbReference type="FunFam" id="3.30.70.100:FF:000001">
    <property type="entry name" value="ATPase copper transporting beta"/>
    <property type="match status" value="1"/>
</dbReference>
<evidence type="ECO:0000256" key="5">
    <source>
        <dbReference type="ARBA" id="ARBA00022723"/>
    </source>
</evidence>
<keyword evidence="7 8" id="KW-0472">Membrane</keyword>
<dbReference type="InterPro" id="IPR036259">
    <property type="entry name" value="MFS_trans_sf"/>
</dbReference>
<keyword evidence="3" id="KW-1003">Cell membrane</keyword>
<dbReference type="PROSITE" id="PS50846">
    <property type="entry name" value="HMA_2"/>
    <property type="match status" value="1"/>
</dbReference>
<feature type="transmembrane region" description="Helical" evidence="8">
    <location>
        <begin position="312"/>
        <end position="331"/>
    </location>
</feature>
<feature type="transmembrane region" description="Helical" evidence="8">
    <location>
        <begin position="110"/>
        <end position="134"/>
    </location>
</feature>
<evidence type="ECO:0000256" key="7">
    <source>
        <dbReference type="ARBA" id="ARBA00023136"/>
    </source>
</evidence>
<organism evidence="10 11">
    <name type="scientific">Mariniblastus fucicola</name>
    <dbReference type="NCBI Taxonomy" id="980251"/>
    <lineage>
        <taxon>Bacteria</taxon>
        <taxon>Pseudomonadati</taxon>
        <taxon>Planctomycetota</taxon>
        <taxon>Planctomycetia</taxon>
        <taxon>Pirellulales</taxon>
        <taxon>Pirellulaceae</taxon>
        <taxon>Mariniblastus</taxon>
    </lineage>
</organism>
<evidence type="ECO:0000259" key="9">
    <source>
        <dbReference type="PROSITE" id="PS50846"/>
    </source>
</evidence>
<keyword evidence="4 8" id="KW-0812">Transmembrane</keyword>
<proteinExistence type="inferred from homology"/>
<dbReference type="Proteomes" id="UP000322214">
    <property type="component" value="Chromosome"/>
</dbReference>
<name>A0A5B9PS56_9BACT</name>
<comment type="subcellular location">
    <subcellularLocation>
        <location evidence="1">Cell membrane</location>
        <topology evidence="1">Multi-pass membrane protein</topology>
    </subcellularLocation>
</comment>
<gene>
    <name evidence="10" type="primary">copA_2</name>
    <name evidence="10" type="ORF">MFFC18_49760</name>
</gene>
<dbReference type="InterPro" id="IPR052923">
    <property type="entry name" value="UPF0718"/>
</dbReference>
<keyword evidence="5" id="KW-0479">Metal-binding</keyword>
<evidence type="ECO:0000256" key="1">
    <source>
        <dbReference type="ARBA" id="ARBA00004651"/>
    </source>
</evidence>
<dbReference type="InterPro" id="IPR006121">
    <property type="entry name" value="HMA_dom"/>
</dbReference>
<dbReference type="Gene3D" id="3.30.70.100">
    <property type="match status" value="1"/>
</dbReference>
<feature type="domain" description="HMA" evidence="9">
    <location>
        <begin position="344"/>
        <end position="407"/>
    </location>
</feature>
<evidence type="ECO:0000313" key="10">
    <source>
        <dbReference type="EMBL" id="QEG25053.1"/>
    </source>
</evidence>
<dbReference type="InterPro" id="IPR005524">
    <property type="entry name" value="DUF318"/>
</dbReference>
<dbReference type="CDD" id="cd00371">
    <property type="entry name" value="HMA"/>
    <property type="match status" value="1"/>
</dbReference>
<dbReference type="Pfam" id="PF03773">
    <property type="entry name" value="ArsP_1"/>
    <property type="match status" value="1"/>
</dbReference>
<accession>A0A5B9PS56</accession>
<reference evidence="10 11" key="1">
    <citation type="submission" date="2019-08" db="EMBL/GenBank/DDBJ databases">
        <title>Deep-cultivation of Planctomycetes and their phenomic and genomic characterization uncovers novel biology.</title>
        <authorList>
            <person name="Wiegand S."/>
            <person name="Jogler M."/>
            <person name="Boedeker C."/>
            <person name="Pinto D."/>
            <person name="Vollmers J."/>
            <person name="Rivas-Marin E."/>
            <person name="Kohn T."/>
            <person name="Peeters S.H."/>
            <person name="Heuer A."/>
            <person name="Rast P."/>
            <person name="Oberbeckmann S."/>
            <person name="Bunk B."/>
            <person name="Jeske O."/>
            <person name="Meyerdierks A."/>
            <person name="Storesund J.E."/>
            <person name="Kallscheuer N."/>
            <person name="Luecker S."/>
            <person name="Lage O.M."/>
            <person name="Pohl T."/>
            <person name="Merkel B.J."/>
            <person name="Hornburger P."/>
            <person name="Mueller R.-W."/>
            <person name="Bruemmer F."/>
            <person name="Labrenz M."/>
            <person name="Spormann A.M."/>
            <person name="Op den Camp H."/>
            <person name="Overmann J."/>
            <person name="Amann R."/>
            <person name="Jetten M.S.M."/>
            <person name="Mascher T."/>
            <person name="Medema M.H."/>
            <person name="Devos D.P."/>
            <person name="Kaster A.-K."/>
            <person name="Ovreas L."/>
            <person name="Rohde M."/>
            <person name="Galperin M.Y."/>
            <person name="Jogler C."/>
        </authorList>
    </citation>
    <scope>NUCLEOTIDE SEQUENCE [LARGE SCALE GENOMIC DNA]</scope>
    <source>
        <strain evidence="10 11">FC18</strain>
    </source>
</reference>
<dbReference type="InterPro" id="IPR017969">
    <property type="entry name" value="Heavy-metal-associated_CS"/>
</dbReference>
<dbReference type="Pfam" id="PF00403">
    <property type="entry name" value="HMA"/>
    <property type="match status" value="1"/>
</dbReference>
<feature type="transmembrane region" description="Helical" evidence="8">
    <location>
        <begin position="273"/>
        <end position="292"/>
    </location>
</feature>
<dbReference type="PANTHER" id="PTHR34184:SF4">
    <property type="entry name" value="UPF0718 PROTEIN YCGR"/>
    <property type="match status" value="1"/>
</dbReference>
<evidence type="ECO:0000313" key="11">
    <source>
        <dbReference type="Proteomes" id="UP000322214"/>
    </source>
</evidence>
<dbReference type="OrthoDB" id="9810876at2"/>